<reference evidence="5" key="1">
    <citation type="submission" date="2023-07" db="EMBL/GenBank/DDBJ databases">
        <title>Draft genome sequence of the endophytic actinobacterium Streptomyces justiciae WPN32, a potential antibiotic producer.</title>
        <authorList>
            <person name="Yasawong M."/>
            <person name="Pana W."/>
            <person name="Ganta P."/>
            <person name="Santapan N."/>
            <person name="Songngamsuk T."/>
            <person name="Phatcharaharikarn M."/>
            <person name="Kerdtoob S."/>
            <person name="Nantapong N."/>
        </authorList>
    </citation>
    <scope>NUCLEOTIDE SEQUENCE [LARGE SCALE GENOMIC DNA]</scope>
    <source>
        <strain evidence="5">WPN32</strain>
    </source>
</reference>
<feature type="domain" description="Protein kinase" evidence="3">
    <location>
        <begin position="50"/>
        <end position="303"/>
    </location>
</feature>
<dbReference type="Gene3D" id="1.10.510.10">
    <property type="entry name" value="Transferase(Phosphotransferase) domain 1"/>
    <property type="match status" value="1"/>
</dbReference>
<protein>
    <recommendedName>
        <fullName evidence="3">Protein kinase domain-containing protein</fullName>
    </recommendedName>
</protein>
<dbReference type="InterPro" id="IPR011009">
    <property type="entry name" value="Kinase-like_dom_sf"/>
</dbReference>
<comment type="caution">
    <text evidence="4">The sequence shown here is derived from an EMBL/GenBank/DDBJ whole genome shotgun (WGS) entry which is preliminary data.</text>
</comment>
<evidence type="ECO:0000313" key="4">
    <source>
        <dbReference type="EMBL" id="MDT7839304.1"/>
    </source>
</evidence>
<dbReference type="Proteomes" id="UP001257948">
    <property type="component" value="Unassembled WGS sequence"/>
</dbReference>
<evidence type="ECO:0000256" key="2">
    <source>
        <dbReference type="SAM" id="MobiDB-lite"/>
    </source>
</evidence>
<keyword evidence="5" id="KW-1185">Reference proteome</keyword>
<dbReference type="RefSeq" id="WP_314196982.1">
    <property type="nucleotide sequence ID" value="NZ_JAVTLL010000001.1"/>
</dbReference>
<accession>A0ABU3LJ86</accession>
<feature type="region of interest" description="Disordered" evidence="2">
    <location>
        <begin position="321"/>
        <end position="355"/>
    </location>
</feature>
<feature type="coiled-coil region" evidence="1">
    <location>
        <begin position="651"/>
        <end position="686"/>
    </location>
</feature>
<evidence type="ECO:0000256" key="1">
    <source>
        <dbReference type="SAM" id="Coils"/>
    </source>
</evidence>
<proteinExistence type="predicted"/>
<name>A0ABU3LJ86_9ACTN</name>
<organism evidence="4 5">
    <name type="scientific">Streptomyces justiciae</name>
    <dbReference type="NCBI Taxonomy" id="2780140"/>
    <lineage>
        <taxon>Bacteria</taxon>
        <taxon>Bacillati</taxon>
        <taxon>Actinomycetota</taxon>
        <taxon>Actinomycetes</taxon>
        <taxon>Kitasatosporales</taxon>
        <taxon>Streptomycetaceae</taxon>
        <taxon>Streptomyces</taxon>
    </lineage>
</organism>
<dbReference type="SUPFAM" id="SSF56112">
    <property type="entry name" value="Protein kinase-like (PK-like)"/>
    <property type="match status" value="1"/>
</dbReference>
<evidence type="ECO:0000313" key="5">
    <source>
        <dbReference type="Proteomes" id="UP001257948"/>
    </source>
</evidence>
<sequence>MAVSRGGPSAPGPGAVRKFPTGALYAEALQHPELCFSDPDLRHGTVEQSPVLGPKAISGNFASVFSVTAPGGQRYALKCFTRDSATLGKRYAAISSALGALDSGALSQPWSVGFDFLEQGVLVQGHWFPVVRMTWVQGTGLISWIERNLQDPAAVRALADRFVALVADLEDNGIAHGDLQHGNLLVAADGTIRLVDYDGMYVPALRGEQATENGHRNYQSPSRTAADFGPHMDRFSAWVIALSLVAVATDPGLWHQLHDPQGESLILSEPDFKEPATSLAWPVLLHHSDARVRELADRVKGLVAVPCSALPALTADAVKVPAQRSGGKAKSGNGPRTTAAQAGTPPWSTATATGTSAAGVPAWMADRVPAAPTTPATPAAPAAAPAGTGFGRRRFGDLVAGAGALLSTSAPGALVLTAVQPASALPGSQTAALVLAVAALAAGRRRRPEYRDARAQIADLKRRARELADPARAHQRIWQEIHALDTDLAKDNAASDKKVRALQTELKDGLARITMNVNRRTGKAQQELTGLPAKEKAQLAAALEPAVRAHVQDRLRRTPIREARSLTNMGPKMVTALEAAGIRTAADFTGVVYSVNQGYGSRNAYLVLVGGHRVKVPGIGEARATTLESWRQNLEQRARQSAPTTVPAQDKARIKADIAALRRRLKAEVKQAEADAQRERDALQQRITGERTRLTAQRQQHATDIQRKRADLIRQQKQLAGSDQERARVLAQLTDVRKEAKRSLGRVRYARFVLTGH</sequence>
<dbReference type="PROSITE" id="PS50011">
    <property type="entry name" value="PROTEIN_KINASE_DOM"/>
    <property type="match status" value="1"/>
</dbReference>
<dbReference type="InterPro" id="IPR000719">
    <property type="entry name" value="Prot_kinase_dom"/>
</dbReference>
<gene>
    <name evidence="4" type="ORF">RQC66_01020</name>
</gene>
<keyword evidence="1" id="KW-0175">Coiled coil</keyword>
<dbReference type="EMBL" id="JAVTLL010000001">
    <property type="protein sequence ID" value="MDT7839304.1"/>
    <property type="molecule type" value="Genomic_DNA"/>
</dbReference>
<evidence type="ECO:0000259" key="3">
    <source>
        <dbReference type="PROSITE" id="PS50011"/>
    </source>
</evidence>
<feature type="compositionally biased region" description="Low complexity" evidence="2">
    <location>
        <begin position="342"/>
        <end position="355"/>
    </location>
</feature>
<dbReference type="Gene3D" id="3.30.200.20">
    <property type="entry name" value="Phosphorylase Kinase, domain 1"/>
    <property type="match status" value="1"/>
</dbReference>